<feature type="domain" description="Methyl-accepting transducer" evidence="13">
    <location>
        <begin position="378"/>
        <end position="635"/>
    </location>
</feature>
<dbReference type="InterPro" id="IPR004090">
    <property type="entry name" value="Chemotax_Me-accpt_rcpt"/>
</dbReference>
<keyword evidence="11" id="KW-0175">Coiled coil</keyword>
<dbReference type="Gene3D" id="3.30.450.20">
    <property type="entry name" value="PAS domain"/>
    <property type="match status" value="2"/>
</dbReference>
<dbReference type="PROSITE" id="PS50111">
    <property type="entry name" value="CHEMOTAXIS_TRANSDUC_2"/>
    <property type="match status" value="1"/>
</dbReference>
<dbReference type="PANTHER" id="PTHR32089">
    <property type="entry name" value="METHYL-ACCEPTING CHEMOTAXIS PROTEIN MCPB"/>
    <property type="match status" value="1"/>
</dbReference>
<dbReference type="GO" id="GO:0005886">
    <property type="term" value="C:plasma membrane"/>
    <property type="evidence" value="ECO:0007669"/>
    <property type="project" value="UniProtKB-SubCell"/>
</dbReference>
<proteinExistence type="inferred from homology"/>
<sequence>MLRSLRLKIAVVFSVLISMMFVILGTAVYQLQKEKEVRSLDEYSQNAMDLVTEQLTTFVQRTDEDMGYYANSKMIRNMLQGGVTPEEEAFLTKEFAEYKKNHPGILDLYIGTKDKKTLSANLAEGGQVPEGYDPTTRPWYKDSEADVKKVHWGQPSYEIATGKLSVGVSKAITAQDGSVLGVVAMDVSLGTIQKLLHNIQYNNDGEMFIINDKNMALVYPEKIGKDVSKEPLIKSLNKEVTKYAVTTIKGEDVVVYSQSFDTMKWTIGIFYPKETIDGLLNSTRNTVIIMACISLLVGIVASYLFSRRLARPLQLLKNHVQKVAEGDLTLRMKVTSKDEVGELTKHFNDMVEQMNEMVSKIKNSVSTVQQSTNSLHYLTNETVAASREVSGAMDDVSGGASTLANSVDEVSAQLENMAESVEQMNSSVGEIKGVAGKAEEASKQGLNTMRNLIRTRGQSSSIVVHTEEASDKLEQRVGSIQNVVELIKGISDQTNLLALNASIEAARAGEQGKGFAVVAEEVRKLAEQSKEATGEITTMIGDVQLEVKRVVEVVSKLKDIADVQNKVTTEAEMEFRTIMSVVNTISTSVEKIVEEVHNIGYEQGEITAVMHTIASTSQESAAVSEEVHAATESQVNHLEKVAHTMESLTEHMRDLERLVEQFKVEE</sequence>
<keyword evidence="2" id="KW-1003">Cell membrane</keyword>
<name>A0A9X7CQ51_BACCE</name>
<dbReference type="Pfam" id="PF02743">
    <property type="entry name" value="dCache_1"/>
    <property type="match status" value="1"/>
</dbReference>
<accession>A0A9X7CQ51</accession>
<keyword evidence="8 10" id="KW-0807">Transducer</keyword>
<dbReference type="Proteomes" id="UP000224203">
    <property type="component" value="Unassembled WGS sequence"/>
</dbReference>
<dbReference type="InterPro" id="IPR033479">
    <property type="entry name" value="dCache_1"/>
</dbReference>
<evidence type="ECO:0000313" key="15">
    <source>
        <dbReference type="EMBL" id="PGS80790.1"/>
    </source>
</evidence>
<evidence type="ECO:0000256" key="6">
    <source>
        <dbReference type="ARBA" id="ARBA00022989"/>
    </source>
</evidence>
<evidence type="ECO:0000259" key="13">
    <source>
        <dbReference type="PROSITE" id="PS50111"/>
    </source>
</evidence>
<comment type="caution">
    <text evidence="15">The sequence shown here is derived from an EMBL/GenBank/DDBJ whole genome shotgun (WGS) entry which is preliminary data.</text>
</comment>
<dbReference type="SMART" id="SM00304">
    <property type="entry name" value="HAMP"/>
    <property type="match status" value="1"/>
</dbReference>
<dbReference type="CDD" id="cd11386">
    <property type="entry name" value="MCP_signal"/>
    <property type="match status" value="1"/>
</dbReference>
<dbReference type="InterPro" id="IPR029151">
    <property type="entry name" value="Sensor-like_sf"/>
</dbReference>
<keyword evidence="7 12" id="KW-0472">Membrane</keyword>
<keyword evidence="5 12" id="KW-0812">Transmembrane</keyword>
<evidence type="ECO:0000256" key="7">
    <source>
        <dbReference type="ARBA" id="ARBA00023136"/>
    </source>
</evidence>
<dbReference type="Gene3D" id="1.10.287.950">
    <property type="entry name" value="Methyl-accepting chemotaxis protein"/>
    <property type="match status" value="1"/>
</dbReference>
<evidence type="ECO:0000313" key="16">
    <source>
        <dbReference type="Proteomes" id="UP000224203"/>
    </source>
</evidence>
<evidence type="ECO:0000256" key="1">
    <source>
        <dbReference type="ARBA" id="ARBA00004651"/>
    </source>
</evidence>
<dbReference type="CDD" id="cd18773">
    <property type="entry name" value="PDC1_HK_sensor"/>
    <property type="match status" value="1"/>
</dbReference>
<dbReference type="CDD" id="cd12912">
    <property type="entry name" value="PDC2_MCP_like"/>
    <property type="match status" value="1"/>
</dbReference>
<feature type="transmembrane region" description="Helical" evidence="12">
    <location>
        <begin position="7"/>
        <end position="29"/>
    </location>
</feature>
<dbReference type="InterPro" id="IPR004089">
    <property type="entry name" value="MCPsignal_dom"/>
</dbReference>
<evidence type="ECO:0000256" key="8">
    <source>
        <dbReference type="ARBA" id="ARBA00023224"/>
    </source>
</evidence>
<dbReference type="PROSITE" id="PS50885">
    <property type="entry name" value="HAMP"/>
    <property type="match status" value="1"/>
</dbReference>
<protein>
    <submittedName>
        <fullName evidence="15">Methyl-accepting chemotaxis protein</fullName>
    </submittedName>
</protein>
<dbReference type="EMBL" id="NULI01000042">
    <property type="protein sequence ID" value="PGS80790.1"/>
    <property type="molecule type" value="Genomic_DNA"/>
</dbReference>
<evidence type="ECO:0000256" key="5">
    <source>
        <dbReference type="ARBA" id="ARBA00022692"/>
    </source>
</evidence>
<evidence type="ECO:0000256" key="10">
    <source>
        <dbReference type="PROSITE-ProRule" id="PRU00284"/>
    </source>
</evidence>
<keyword evidence="3" id="KW-0488">Methylation</keyword>
<dbReference type="CDD" id="cd06225">
    <property type="entry name" value="HAMP"/>
    <property type="match status" value="1"/>
</dbReference>
<feature type="coiled-coil region" evidence="11">
    <location>
        <begin position="638"/>
        <end position="665"/>
    </location>
</feature>
<evidence type="ECO:0000256" key="4">
    <source>
        <dbReference type="ARBA" id="ARBA00022500"/>
    </source>
</evidence>
<organism evidence="15 16">
    <name type="scientific">Bacillus cereus</name>
    <dbReference type="NCBI Taxonomy" id="1396"/>
    <lineage>
        <taxon>Bacteria</taxon>
        <taxon>Bacillati</taxon>
        <taxon>Bacillota</taxon>
        <taxon>Bacilli</taxon>
        <taxon>Bacillales</taxon>
        <taxon>Bacillaceae</taxon>
        <taxon>Bacillus</taxon>
        <taxon>Bacillus cereus group</taxon>
    </lineage>
</organism>
<dbReference type="PRINTS" id="PR00260">
    <property type="entry name" value="CHEMTRNSDUCR"/>
</dbReference>
<dbReference type="Pfam" id="PF00015">
    <property type="entry name" value="MCPsignal"/>
    <property type="match status" value="1"/>
</dbReference>
<keyword evidence="4" id="KW-0145">Chemotaxis</keyword>
<keyword evidence="6 12" id="KW-1133">Transmembrane helix</keyword>
<comment type="similarity">
    <text evidence="9">Belongs to the methyl-accepting chemotaxis (MCP) protein family.</text>
</comment>
<evidence type="ECO:0000256" key="11">
    <source>
        <dbReference type="SAM" id="Coils"/>
    </source>
</evidence>
<dbReference type="PANTHER" id="PTHR32089:SF114">
    <property type="entry name" value="METHYL-ACCEPTING CHEMOTAXIS PROTEIN MCPB"/>
    <property type="match status" value="1"/>
</dbReference>
<dbReference type="GO" id="GO:0004888">
    <property type="term" value="F:transmembrane signaling receptor activity"/>
    <property type="evidence" value="ECO:0007669"/>
    <property type="project" value="InterPro"/>
</dbReference>
<dbReference type="SUPFAM" id="SSF58104">
    <property type="entry name" value="Methyl-accepting chemotaxis protein (MCP) signaling domain"/>
    <property type="match status" value="1"/>
</dbReference>
<dbReference type="GO" id="GO:0006935">
    <property type="term" value="P:chemotaxis"/>
    <property type="evidence" value="ECO:0007669"/>
    <property type="project" value="UniProtKB-KW"/>
</dbReference>
<dbReference type="GO" id="GO:0007165">
    <property type="term" value="P:signal transduction"/>
    <property type="evidence" value="ECO:0007669"/>
    <property type="project" value="UniProtKB-KW"/>
</dbReference>
<dbReference type="Gene3D" id="6.10.340.10">
    <property type="match status" value="1"/>
</dbReference>
<feature type="domain" description="HAMP" evidence="14">
    <location>
        <begin position="307"/>
        <end position="359"/>
    </location>
</feature>
<dbReference type="Pfam" id="PF00672">
    <property type="entry name" value="HAMP"/>
    <property type="match status" value="1"/>
</dbReference>
<dbReference type="SMART" id="SM00283">
    <property type="entry name" value="MA"/>
    <property type="match status" value="1"/>
</dbReference>
<dbReference type="AlphaFoldDB" id="A0A9X7CQ51"/>
<reference evidence="15 16" key="1">
    <citation type="submission" date="2017-09" db="EMBL/GenBank/DDBJ databases">
        <title>Large-scale bioinformatics analysis of Bacillus genomes uncovers conserved roles of natural products in bacterial physiology.</title>
        <authorList>
            <consortium name="Agbiome Team Llc"/>
            <person name="Bleich R.M."/>
            <person name="Grubbs K.J."/>
            <person name="Santa Maria K.C."/>
            <person name="Allen S.E."/>
            <person name="Farag S."/>
            <person name="Shank E.A."/>
            <person name="Bowers A."/>
        </authorList>
    </citation>
    <scope>NUCLEOTIDE SEQUENCE [LARGE SCALE GENOMIC DNA]</scope>
    <source>
        <strain evidence="15 16">AFS041711</strain>
    </source>
</reference>
<evidence type="ECO:0000256" key="9">
    <source>
        <dbReference type="ARBA" id="ARBA00029447"/>
    </source>
</evidence>
<evidence type="ECO:0000259" key="14">
    <source>
        <dbReference type="PROSITE" id="PS50885"/>
    </source>
</evidence>
<dbReference type="InterPro" id="IPR003660">
    <property type="entry name" value="HAMP_dom"/>
</dbReference>
<gene>
    <name evidence="15" type="ORF">COC69_08430</name>
</gene>
<dbReference type="FunFam" id="1.10.287.950:FF:000014">
    <property type="entry name" value="Methyl-accepting chemotaxis protein"/>
    <property type="match status" value="1"/>
</dbReference>
<dbReference type="SUPFAM" id="SSF103190">
    <property type="entry name" value="Sensory domain-like"/>
    <property type="match status" value="1"/>
</dbReference>
<evidence type="ECO:0000256" key="2">
    <source>
        <dbReference type="ARBA" id="ARBA00022475"/>
    </source>
</evidence>
<comment type="subcellular location">
    <subcellularLocation>
        <location evidence="1">Cell membrane</location>
        <topology evidence="1">Multi-pass membrane protein</topology>
    </subcellularLocation>
</comment>
<evidence type="ECO:0000256" key="3">
    <source>
        <dbReference type="ARBA" id="ARBA00022481"/>
    </source>
</evidence>
<evidence type="ECO:0000256" key="12">
    <source>
        <dbReference type="SAM" id="Phobius"/>
    </source>
</evidence>